<dbReference type="CDD" id="cd00054">
    <property type="entry name" value="EGF_CA"/>
    <property type="match status" value="3"/>
</dbReference>
<dbReference type="Pfam" id="PF00008">
    <property type="entry name" value="EGF"/>
    <property type="match status" value="3"/>
</dbReference>
<evidence type="ECO:0000256" key="3">
    <source>
        <dbReference type="ARBA" id="ARBA00022737"/>
    </source>
</evidence>
<keyword evidence="8" id="KW-1185">Reference proteome</keyword>
<dbReference type="SUPFAM" id="SSF57196">
    <property type="entry name" value="EGF/Laminin"/>
    <property type="match status" value="3"/>
</dbReference>
<feature type="disulfide bond" evidence="5">
    <location>
        <begin position="336"/>
        <end position="345"/>
    </location>
</feature>
<comment type="caution">
    <text evidence="5">Lacks conserved residue(s) required for the propagation of feature annotation.</text>
</comment>
<keyword evidence="4 5" id="KW-1015">Disulfide bond</keyword>
<accession>A0ABV0SG67</accession>
<reference evidence="7 8" key="1">
    <citation type="submission" date="2021-06" db="EMBL/GenBank/DDBJ databases">
        <authorList>
            <person name="Palmer J.M."/>
        </authorList>
    </citation>
    <scope>NUCLEOTIDE SEQUENCE [LARGE SCALE GENOMIC DNA]</scope>
    <source>
        <strain evidence="7 8">XC_2019</strain>
        <tissue evidence="7">Muscle</tissue>
    </source>
</reference>
<keyword evidence="2" id="KW-0732">Signal</keyword>
<dbReference type="EMBL" id="JAHRIN010078697">
    <property type="protein sequence ID" value="MEQ2219254.1"/>
    <property type="molecule type" value="Genomic_DNA"/>
</dbReference>
<dbReference type="PROSITE" id="PS01186">
    <property type="entry name" value="EGF_2"/>
    <property type="match status" value="2"/>
</dbReference>
<dbReference type="PANTHER" id="PTHR12916:SF4">
    <property type="entry name" value="UNINFLATABLE, ISOFORM C"/>
    <property type="match status" value="1"/>
</dbReference>
<protein>
    <recommendedName>
        <fullName evidence="6">EGF-like domain-containing protein</fullName>
    </recommendedName>
</protein>
<keyword evidence="1 5" id="KW-0245">EGF-like domain</keyword>
<evidence type="ECO:0000256" key="5">
    <source>
        <dbReference type="PROSITE-ProRule" id="PRU00076"/>
    </source>
</evidence>
<keyword evidence="3" id="KW-0677">Repeat</keyword>
<sequence length="349" mass="37589">VTMGGMARFVTGACHTLDVFMVPVLSPGCVPVRRTGGLSVTVLLAGLDRPVPKRNRCSSSPCRNGGRCHALLEGFVCDCPQGFTGTTCENDRCNPNPCRNKAQCHSLKGDFYCSCSDDYEGKTCSELKDHCKTNQCEGSKAPTTSFQKNFFQSQWQMPSPQRLTDFHLFLVCNPKLLTAVLLPLQPMTLSSKCGTFHQMFVDHTVAASACLPGTSAAPVIRDSPAPTATRVRASVTPILAETEELVMTAETLSCAAAHQGGQEPPATQVSHCLYPPCIHKTQLIMMQCKVLLLDISKSMDEMIKSCFVLAKSSTCDLDPCENGATCVGGEPFTCICKDGWEGPSCAQSK</sequence>
<evidence type="ECO:0000313" key="8">
    <source>
        <dbReference type="Proteomes" id="UP001434883"/>
    </source>
</evidence>
<evidence type="ECO:0000256" key="2">
    <source>
        <dbReference type="ARBA" id="ARBA00022729"/>
    </source>
</evidence>
<feature type="disulfide bond" evidence="5">
    <location>
        <begin position="115"/>
        <end position="124"/>
    </location>
</feature>
<evidence type="ECO:0000256" key="4">
    <source>
        <dbReference type="ARBA" id="ARBA00023157"/>
    </source>
</evidence>
<feature type="non-terminal residue" evidence="7">
    <location>
        <position position="1"/>
    </location>
</feature>
<name>A0ABV0SG67_9TELE</name>
<dbReference type="PANTHER" id="PTHR12916">
    <property type="entry name" value="CYTOCHROME C OXIDASE POLYPEPTIDE VIC-2"/>
    <property type="match status" value="1"/>
</dbReference>
<comment type="caution">
    <text evidence="7">The sequence shown here is derived from an EMBL/GenBank/DDBJ whole genome shotgun (WGS) entry which is preliminary data.</text>
</comment>
<dbReference type="SMART" id="SM00179">
    <property type="entry name" value="EGF_CA"/>
    <property type="match status" value="3"/>
</dbReference>
<dbReference type="PROSITE" id="PS50026">
    <property type="entry name" value="EGF_3"/>
    <property type="match status" value="3"/>
</dbReference>
<feature type="domain" description="EGF-like" evidence="6">
    <location>
        <begin position="90"/>
        <end position="125"/>
    </location>
</feature>
<gene>
    <name evidence="7" type="ORF">XENOCAPTIV_014867</name>
</gene>
<organism evidence="7 8">
    <name type="scientific">Xenoophorus captivus</name>
    <dbReference type="NCBI Taxonomy" id="1517983"/>
    <lineage>
        <taxon>Eukaryota</taxon>
        <taxon>Metazoa</taxon>
        <taxon>Chordata</taxon>
        <taxon>Craniata</taxon>
        <taxon>Vertebrata</taxon>
        <taxon>Euteleostomi</taxon>
        <taxon>Actinopterygii</taxon>
        <taxon>Neopterygii</taxon>
        <taxon>Teleostei</taxon>
        <taxon>Neoteleostei</taxon>
        <taxon>Acanthomorphata</taxon>
        <taxon>Ovalentaria</taxon>
        <taxon>Atherinomorphae</taxon>
        <taxon>Cyprinodontiformes</taxon>
        <taxon>Goodeidae</taxon>
        <taxon>Xenoophorus</taxon>
    </lineage>
</organism>
<dbReference type="SMART" id="SM00181">
    <property type="entry name" value="EGF"/>
    <property type="match status" value="3"/>
</dbReference>
<evidence type="ECO:0000313" key="7">
    <source>
        <dbReference type="EMBL" id="MEQ2219254.1"/>
    </source>
</evidence>
<feature type="domain" description="EGF-like" evidence="6">
    <location>
        <begin position="311"/>
        <end position="346"/>
    </location>
</feature>
<dbReference type="InterPro" id="IPR001881">
    <property type="entry name" value="EGF-like_Ca-bd_dom"/>
</dbReference>
<evidence type="ECO:0000256" key="1">
    <source>
        <dbReference type="ARBA" id="ARBA00022536"/>
    </source>
</evidence>
<evidence type="ECO:0000259" key="6">
    <source>
        <dbReference type="PROSITE" id="PS50026"/>
    </source>
</evidence>
<dbReference type="InterPro" id="IPR000742">
    <property type="entry name" value="EGF"/>
</dbReference>
<feature type="domain" description="EGF-like" evidence="6">
    <location>
        <begin position="53"/>
        <end position="89"/>
    </location>
</feature>
<feature type="disulfide bond" evidence="5">
    <location>
        <begin position="79"/>
        <end position="88"/>
    </location>
</feature>
<dbReference type="PROSITE" id="PS00022">
    <property type="entry name" value="EGF_1"/>
    <property type="match status" value="3"/>
</dbReference>
<proteinExistence type="predicted"/>
<dbReference type="Proteomes" id="UP001434883">
    <property type="component" value="Unassembled WGS sequence"/>
</dbReference>
<dbReference type="Gene3D" id="2.10.25.10">
    <property type="entry name" value="Laminin"/>
    <property type="match status" value="3"/>
</dbReference>